<keyword evidence="1" id="KW-0862">Zinc</keyword>
<feature type="compositionally biased region" description="Polar residues" evidence="2">
    <location>
        <begin position="55"/>
        <end position="64"/>
    </location>
</feature>
<dbReference type="AlphaFoldDB" id="A0AAF0TTI6"/>
<evidence type="ECO:0000259" key="3">
    <source>
        <dbReference type="PROSITE" id="PS50158"/>
    </source>
</evidence>
<evidence type="ECO:0000256" key="2">
    <source>
        <dbReference type="SAM" id="MobiDB-lite"/>
    </source>
</evidence>
<dbReference type="SUPFAM" id="SSF57756">
    <property type="entry name" value="Retrovirus zinc finger-like domains"/>
    <property type="match status" value="1"/>
</dbReference>
<keyword evidence="5" id="KW-1185">Reference proteome</keyword>
<dbReference type="PROSITE" id="PS50158">
    <property type="entry name" value="ZF_CCHC"/>
    <property type="match status" value="1"/>
</dbReference>
<dbReference type="Pfam" id="PF00098">
    <property type="entry name" value="zf-CCHC"/>
    <property type="match status" value="1"/>
</dbReference>
<dbReference type="InterPro" id="IPR001878">
    <property type="entry name" value="Znf_CCHC"/>
</dbReference>
<feature type="compositionally biased region" description="Low complexity" evidence="2">
    <location>
        <begin position="24"/>
        <end position="34"/>
    </location>
</feature>
<dbReference type="GO" id="GO:0008270">
    <property type="term" value="F:zinc ion binding"/>
    <property type="evidence" value="ECO:0007669"/>
    <property type="project" value="UniProtKB-KW"/>
</dbReference>
<evidence type="ECO:0000313" key="5">
    <source>
        <dbReference type="Proteomes" id="UP001234989"/>
    </source>
</evidence>
<proteinExistence type="predicted"/>
<feature type="region of interest" description="Disordered" evidence="2">
    <location>
        <begin position="14"/>
        <end position="67"/>
    </location>
</feature>
<feature type="region of interest" description="Disordered" evidence="2">
    <location>
        <begin position="98"/>
        <end position="128"/>
    </location>
</feature>
<name>A0AAF0TTI6_SOLVR</name>
<gene>
    <name evidence="4" type="ORF">MTR67_018233</name>
</gene>
<dbReference type="InterPro" id="IPR036875">
    <property type="entry name" value="Znf_CCHC_sf"/>
</dbReference>
<reference evidence="4" key="1">
    <citation type="submission" date="2023-08" db="EMBL/GenBank/DDBJ databases">
        <title>A de novo genome assembly of Solanum verrucosum Schlechtendal, a Mexican diploid species geographically isolated from the other diploid A-genome species in potato relatives.</title>
        <authorList>
            <person name="Hosaka K."/>
        </authorList>
    </citation>
    <scope>NUCLEOTIDE SEQUENCE</scope>
    <source>
        <tissue evidence="4">Young leaves</tissue>
    </source>
</reference>
<protein>
    <recommendedName>
        <fullName evidence="3">CCHC-type domain-containing protein</fullName>
    </recommendedName>
</protein>
<evidence type="ECO:0000313" key="4">
    <source>
        <dbReference type="EMBL" id="WMV24848.1"/>
    </source>
</evidence>
<organism evidence="4 5">
    <name type="scientific">Solanum verrucosum</name>
    <dbReference type="NCBI Taxonomy" id="315347"/>
    <lineage>
        <taxon>Eukaryota</taxon>
        <taxon>Viridiplantae</taxon>
        <taxon>Streptophyta</taxon>
        <taxon>Embryophyta</taxon>
        <taxon>Tracheophyta</taxon>
        <taxon>Spermatophyta</taxon>
        <taxon>Magnoliopsida</taxon>
        <taxon>eudicotyledons</taxon>
        <taxon>Gunneridae</taxon>
        <taxon>Pentapetalae</taxon>
        <taxon>asterids</taxon>
        <taxon>lamiids</taxon>
        <taxon>Solanales</taxon>
        <taxon>Solanaceae</taxon>
        <taxon>Solanoideae</taxon>
        <taxon>Solaneae</taxon>
        <taxon>Solanum</taxon>
    </lineage>
</organism>
<dbReference type="GO" id="GO:0003676">
    <property type="term" value="F:nucleic acid binding"/>
    <property type="evidence" value="ECO:0007669"/>
    <property type="project" value="InterPro"/>
</dbReference>
<dbReference type="SMART" id="SM00343">
    <property type="entry name" value="ZnF_C2HC"/>
    <property type="match status" value="1"/>
</dbReference>
<dbReference type="EMBL" id="CP133615">
    <property type="protein sequence ID" value="WMV24848.1"/>
    <property type="molecule type" value="Genomic_DNA"/>
</dbReference>
<sequence>MTSKMSLFVVGFPRLSNKESKKGPAPSSASAPAPRNKCEYNSQKSQKFRARPAHSQGSEAQGDTKTPACAKCARSHSRMCHDDSTSCFRCGQNGHFMRECPKSRHSNDNGGNKAQSSSAAPLDRAASR</sequence>
<dbReference type="Proteomes" id="UP001234989">
    <property type="component" value="Chromosome 4"/>
</dbReference>
<keyword evidence="1" id="KW-0479">Metal-binding</keyword>
<feature type="compositionally biased region" description="Polar residues" evidence="2">
    <location>
        <begin position="108"/>
        <end position="119"/>
    </location>
</feature>
<dbReference type="Gene3D" id="4.10.60.10">
    <property type="entry name" value="Zinc finger, CCHC-type"/>
    <property type="match status" value="1"/>
</dbReference>
<keyword evidence="1" id="KW-0863">Zinc-finger</keyword>
<evidence type="ECO:0000256" key="1">
    <source>
        <dbReference type="PROSITE-ProRule" id="PRU00047"/>
    </source>
</evidence>
<feature type="compositionally biased region" description="Basic and acidic residues" evidence="2">
    <location>
        <begin position="98"/>
        <end position="107"/>
    </location>
</feature>
<feature type="domain" description="CCHC-type" evidence="3">
    <location>
        <begin position="87"/>
        <end position="102"/>
    </location>
</feature>
<accession>A0AAF0TTI6</accession>